<sequence length="170" mass="18531">MQGNSPKRHVSALNAHNNYPTSNTAICKRQDTMPYHQKTQASDPAQPMNMMPLSAPSNTLNKLSKTNISKAAAAAAAATITTAASTPQQVSNGHETENTNASSNTYQQYRDSRMSHSSVTTHVLPSLKGEQSRKRTFDQTEHSSSKIQGNSRKSIILVESTYKVKVQLIS</sequence>
<feature type="compositionally biased region" description="Low complexity" evidence="1">
    <location>
        <begin position="74"/>
        <end position="84"/>
    </location>
</feature>
<keyword evidence="2" id="KW-0418">Kinase</keyword>
<feature type="compositionally biased region" description="Polar residues" evidence="1">
    <location>
        <begin position="85"/>
        <end position="123"/>
    </location>
</feature>
<feature type="compositionally biased region" description="Polar residues" evidence="1">
    <location>
        <begin position="14"/>
        <end position="23"/>
    </location>
</feature>
<evidence type="ECO:0000313" key="2">
    <source>
        <dbReference type="EMBL" id="KAK4517025.1"/>
    </source>
</evidence>
<feature type="compositionally biased region" description="Basic and acidic residues" evidence="1">
    <location>
        <begin position="130"/>
        <end position="144"/>
    </location>
</feature>
<dbReference type="EMBL" id="JASEJX010000013">
    <property type="protein sequence ID" value="KAK4517025.1"/>
    <property type="molecule type" value="Genomic_DNA"/>
</dbReference>
<gene>
    <name evidence="2" type="primary">PKC1_2</name>
    <name evidence="2" type="ORF">ATC70_000353</name>
</gene>
<feature type="compositionally biased region" description="Basic residues" evidence="1">
    <location>
        <begin position="1"/>
        <end position="10"/>
    </location>
</feature>
<evidence type="ECO:0000313" key="3">
    <source>
        <dbReference type="Proteomes" id="UP001304243"/>
    </source>
</evidence>
<proteinExistence type="predicted"/>
<keyword evidence="2" id="KW-0808">Transferase</keyword>
<dbReference type="GO" id="GO:0004674">
    <property type="term" value="F:protein serine/threonine kinase activity"/>
    <property type="evidence" value="ECO:0007669"/>
    <property type="project" value="UniProtKB-EC"/>
</dbReference>
<feature type="region of interest" description="Disordered" evidence="1">
    <location>
        <begin position="1"/>
        <end position="23"/>
    </location>
</feature>
<accession>A0AAN7HTY9</accession>
<reference evidence="2 3" key="1">
    <citation type="submission" date="2022-11" db="EMBL/GenBank/DDBJ databases">
        <title>Mucor velutinosus strain NIH1002 WGS.</title>
        <authorList>
            <person name="Subramanian P."/>
            <person name="Mullikin J.C."/>
            <person name="Segre J.A."/>
            <person name="Zelazny A.M."/>
        </authorList>
    </citation>
    <scope>NUCLEOTIDE SEQUENCE [LARGE SCALE GENOMIC DNA]</scope>
    <source>
        <strain evidence="2 3">NIH1002</strain>
    </source>
</reference>
<name>A0AAN7HTY9_9FUNG</name>
<dbReference type="AlphaFoldDB" id="A0AAN7HTY9"/>
<feature type="region of interest" description="Disordered" evidence="1">
    <location>
        <begin position="74"/>
        <end position="150"/>
    </location>
</feature>
<keyword evidence="3" id="KW-1185">Reference proteome</keyword>
<dbReference type="Proteomes" id="UP001304243">
    <property type="component" value="Unassembled WGS sequence"/>
</dbReference>
<protein>
    <submittedName>
        <fullName evidence="2">Serine/threonine kinase</fullName>
        <ecNumber evidence="2">2.7.11.1</ecNumber>
    </submittedName>
</protein>
<dbReference type="RefSeq" id="XP_064683691.1">
    <property type="nucleotide sequence ID" value="XM_064819771.1"/>
</dbReference>
<comment type="caution">
    <text evidence="2">The sequence shown here is derived from an EMBL/GenBank/DDBJ whole genome shotgun (WGS) entry which is preliminary data.</text>
</comment>
<dbReference type="GeneID" id="89944055"/>
<dbReference type="EC" id="2.7.11.1" evidence="2"/>
<evidence type="ECO:0000256" key="1">
    <source>
        <dbReference type="SAM" id="MobiDB-lite"/>
    </source>
</evidence>
<organism evidence="2 3">
    <name type="scientific">Mucor velutinosus</name>
    <dbReference type="NCBI Taxonomy" id="708070"/>
    <lineage>
        <taxon>Eukaryota</taxon>
        <taxon>Fungi</taxon>
        <taxon>Fungi incertae sedis</taxon>
        <taxon>Mucoromycota</taxon>
        <taxon>Mucoromycotina</taxon>
        <taxon>Mucoromycetes</taxon>
        <taxon>Mucorales</taxon>
        <taxon>Mucorineae</taxon>
        <taxon>Mucoraceae</taxon>
        <taxon>Mucor</taxon>
    </lineage>
</organism>